<dbReference type="Gene3D" id="2.60.120.200">
    <property type="match status" value="1"/>
</dbReference>
<dbReference type="InterPro" id="IPR001220">
    <property type="entry name" value="Legume_lectin_dom"/>
</dbReference>
<keyword evidence="8" id="KW-0812">Transmembrane</keyword>
<dbReference type="InterPro" id="IPR017441">
    <property type="entry name" value="Protein_kinase_ATP_BS"/>
</dbReference>
<dbReference type="GO" id="GO:0004674">
    <property type="term" value="F:protein serine/threonine kinase activity"/>
    <property type="evidence" value="ECO:0007669"/>
    <property type="project" value="UniProtKB-KW"/>
</dbReference>
<comment type="subcellular location">
    <subcellularLocation>
        <location evidence="1">Cell membrane</location>
        <topology evidence="1">Single-pass type I membrane protein</topology>
    </subcellularLocation>
</comment>
<dbReference type="InterPro" id="IPR019825">
    <property type="entry name" value="Lectin_legB_Mn/Ca_BS"/>
</dbReference>
<dbReference type="GO" id="GO:0030246">
    <property type="term" value="F:carbohydrate binding"/>
    <property type="evidence" value="ECO:0007669"/>
    <property type="project" value="UniProtKB-KW"/>
</dbReference>
<keyword evidence="12" id="KW-0418">Kinase</keyword>
<dbReference type="PROSITE" id="PS50011">
    <property type="entry name" value="PROTEIN_KINASE_DOM"/>
    <property type="match status" value="1"/>
</dbReference>
<comment type="similarity">
    <text evidence="3">In the C-terminal section; belongs to the protein kinase superfamily. Ser/Thr protein kinase family.</text>
</comment>
<evidence type="ECO:0000256" key="1">
    <source>
        <dbReference type="ARBA" id="ARBA00004251"/>
    </source>
</evidence>
<dbReference type="GO" id="GO:0005524">
    <property type="term" value="F:ATP binding"/>
    <property type="evidence" value="ECO:0007669"/>
    <property type="project" value="UniProtKB-UniRule"/>
</dbReference>
<dbReference type="PROSITE" id="PS00107">
    <property type="entry name" value="PROTEIN_KINASE_ATP"/>
    <property type="match status" value="1"/>
</dbReference>
<comment type="similarity">
    <text evidence="2">In the N-terminal section; belongs to the leguminous lectin family.</text>
</comment>
<dbReference type="Gene3D" id="1.10.510.10">
    <property type="entry name" value="Transferase(Phosphotransferase) domain 1"/>
    <property type="match status" value="1"/>
</dbReference>
<dbReference type="SUPFAM" id="SSF56112">
    <property type="entry name" value="Protein kinase-like (PK-like)"/>
    <property type="match status" value="1"/>
</dbReference>
<evidence type="ECO:0000256" key="12">
    <source>
        <dbReference type="ARBA" id="ARBA00022777"/>
    </source>
</evidence>
<evidence type="ECO:0000256" key="2">
    <source>
        <dbReference type="ARBA" id="ARBA00008536"/>
    </source>
</evidence>
<reference evidence="19" key="1">
    <citation type="submission" date="2015-06" db="UniProtKB">
        <authorList>
            <consortium name="EnsemblPlants"/>
        </authorList>
    </citation>
    <scope>IDENTIFICATION</scope>
</reference>
<organism evidence="19">
    <name type="scientific">Aegilops tauschii</name>
    <name type="common">Tausch's goatgrass</name>
    <name type="synonym">Aegilops squarrosa</name>
    <dbReference type="NCBI Taxonomy" id="37682"/>
    <lineage>
        <taxon>Eukaryota</taxon>
        <taxon>Viridiplantae</taxon>
        <taxon>Streptophyta</taxon>
        <taxon>Embryophyta</taxon>
        <taxon>Tracheophyta</taxon>
        <taxon>Spermatophyta</taxon>
        <taxon>Magnoliopsida</taxon>
        <taxon>Liliopsida</taxon>
        <taxon>Poales</taxon>
        <taxon>Poaceae</taxon>
        <taxon>BOP clade</taxon>
        <taxon>Pooideae</taxon>
        <taxon>Triticodae</taxon>
        <taxon>Triticeae</taxon>
        <taxon>Triticinae</taxon>
        <taxon>Aegilops</taxon>
    </lineage>
</organism>
<dbReference type="GO" id="GO:0002229">
    <property type="term" value="P:defense response to oomycetes"/>
    <property type="evidence" value="ECO:0007669"/>
    <property type="project" value="UniProtKB-ARBA"/>
</dbReference>
<evidence type="ECO:0000256" key="10">
    <source>
        <dbReference type="ARBA" id="ARBA00022734"/>
    </source>
</evidence>
<evidence type="ECO:0000256" key="4">
    <source>
        <dbReference type="ARBA" id="ARBA00012513"/>
    </source>
</evidence>
<evidence type="ECO:0000256" key="13">
    <source>
        <dbReference type="ARBA" id="ARBA00022840"/>
    </source>
</evidence>
<evidence type="ECO:0000256" key="17">
    <source>
        <dbReference type="ARBA" id="ARBA00023180"/>
    </source>
</evidence>
<keyword evidence="7" id="KW-0808">Transferase</keyword>
<accession>M8CBU6</accession>
<dbReference type="EnsemblPlants" id="EMT24587">
    <property type="protein sequence ID" value="EMT24587"/>
    <property type="gene ID" value="F775_19520"/>
</dbReference>
<evidence type="ECO:0000313" key="19">
    <source>
        <dbReference type="EnsemblPlants" id="EMT24587"/>
    </source>
</evidence>
<dbReference type="SUPFAM" id="SSF49899">
    <property type="entry name" value="Concanavalin A-like lectins/glucanases"/>
    <property type="match status" value="1"/>
</dbReference>
<feature type="domain" description="Protein kinase" evidence="18">
    <location>
        <begin position="341"/>
        <end position="635"/>
    </location>
</feature>
<keyword evidence="9" id="KW-0732">Signal</keyword>
<keyword evidence="6" id="KW-0723">Serine/threonine-protein kinase</keyword>
<evidence type="ECO:0000256" key="6">
    <source>
        <dbReference type="ARBA" id="ARBA00022527"/>
    </source>
</evidence>
<keyword evidence="11" id="KW-0547">Nucleotide-binding</keyword>
<dbReference type="ExpressionAtlas" id="M8CBU6">
    <property type="expression patterns" value="baseline"/>
</dbReference>
<evidence type="ECO:0000256" key="7">
    <source>
        <dbReference type="ARBA" id="ARBA00022679"/>
    </source>
</evidence>
<keyword evidence="14" id="KW-1133">Transmembrane helix</keyword>
<evidence type="ECO:0000256" key="16">
    <source>
        <dbReference type="ARBA" id="ARBA00023170"/>
    </source>
</evidence>
<name>M8CBU6_AEGTA</name>
<dbReference type="Pfam" id="PF00069">
    <property type="entry name" value="Pkinase"/>
    <property type="match status" value="1"/>
</dbReference>
<evidence type="ECO:0000256" key="9">
    <source>
        <dbReference type="ARBA" id="ARBA00022729"/>
    </source>
</evidence>
<dbReference type="InterPro" id="IPR011009">
    <property type="entry name" value="Kinase-like_dom_sf"/>
</dbReference>
<keyword evidence="5" id="KW-1003">Cell membrane</keyword>
<dbReference type="InterPro" id="IPR050528">
    <property type="entry name" value="L-type_Lectin-RKs"/>
</dbReference>
<proteinExistence type="inferred from homology"/>
<dbReference type="GO" id="GO:0005886">
    <property type="term" value="C:plasma membrane"/>
    <property type="evidence" value="ECO:0007669"/>
    <property type="project" value="UniProtKB-SubCell"/>
</dbReference>
<dbReference type="SMART" id="SM00220">
    <property type="entry name" value="S_TKc"/>
    <property type="match status" value="1"/>
</dbReference>
<dbReference type="AlphaFoldDB" id="M8CBU6"/>
<evidence type="ECO:0000256" key="14">
    <source>
        <dbReference type="ARBA" id="ARBA00022989"/>
    </source>
</evidence>
<dbReference type="InterPro" id="IPR000719">
    <property type="entry name" value="Prot_kinase_dom"/>
</dbReference>
<dbReference type="EC" id="2.7.11.1" evidence="4"/>
<protein>
    <recommendedName>
        <fullName evidence="4">non-specific serine/threonine protein kinase</fullName>
        <ecNumber evidence="4">2.7.11.1</ecNumber>
    </recommendedName>
</protein>
<evidence type="ECO:0000256" key="5">
    <source>
        <dbReference type="ARBA" id="ARBA00022475"/>
    </source>
</evidence>
<keyword evidence="13" id="KW-0067">ATP-binding</keyword>
<evidence type="ECO:0000256" key="3">
    <source>
        <dbReference type="ARBA" id="ARBA00010217"/>
    </source>
</evidence>
<dbReference type="Pfam" id="PF00139">
    <property type="entry name" value="Lectin_legB"/>
    <property type="match status" value="1"/>
</dbReference>
<dbReference type="Gene3D" id="3.30.200.20">
    <property type="entry name" value="Phosphorylase Kinase, domain 1"/>
    <property type="match status" value="1"/>
</dbReference>
<dbReference type="PROSITE" id="PS00307">
    <property type="entry name" value="LECTIN_LEGUME_BETA"/>
    <property type="match status" value="1"/>
</dbReference>
<keyword evidence="15" id="KW-0472">Membrane</keyword>
<dbReference type="FunFam" id="1.10.510.10:FF:000240">
    <property type="entry name" value="Lectin-domain containing receptor kinase A4.3"/>
    <property type="match status" value="1"/>
</dbReference>
<sequence>MAAAVSFSRRIHILMLLYYYSIWSLHPPRATSHSFSFNFSQPGGYDAQDFSFEGDAYYDSQSRRIELTKGGGSPNIQNSVGRALHAQPVPLWDVDTGELTRFTTSFTFRIKVNGPVSGDGLAFFLGHYPPTSIPDPLDNGKNLGLFNRNVSTVATGDERAVAVEFDTFLTPGIDTSGSHMGIDVNSIISRAYTNVTVHGKNLTAGLPMTCHISYGNDTKILAAVLQIGDVTYHVNTSVDLRQLLPNVVSIGFSGATGVAVELHQIMSWSFNSTLDPSPARKILWKQIAVVTGPIIGVIAIVCSFVGVRRWQLCTRKKPYKALANGRKHIGYHKLARATKKFAEENKLGQGGSAFVYRGLLKGSQVAIKRFKLVPSGEGRKAFEDELMIASRLRHKNLVKLIGWCYDGQRNLVEFICWWWDERYTRLFLVYELLQEGSLDRHLHGGNSLLPWSKRHEIILNLGSALQYLHVDCEQDQQCIVHGDIKSSNILLGSSSVAKLGDFGLARFVHHETGSQTTNVVQGTFGYIDPVFIDTSKRNRESDIYSFGIVLLEMVSGRNPTDQDMPPLSTWVWSKYNGNVILEAVDERLMNGQSTNGLQQMKHALLIGLLCAHQDPSSRPSITDAMNVLGSDSEELTLDITPLEAVTHSLPLSL</sequence>
<dbReference type="PROSITE" id="PS00108">
    <property type="entry name" value="PROTEIN_KINASE_ST"/>
    <property type="match status" value="1"/>
</dbReference>
<keyword evidence="10" id="KW-0430">Lectin</keyword>
<keyword evidence="17" id="KW-0325">Glycoprotein</keyword>
<evidence type="ECO:0000256" key="11">
    <source>
        <dbReference type="ARBA" id="ARBA00022741"/>
    </source>
</evidence>
<dbReference type="PANTHER" id="PTHR27007">
    <property type="match status" value="1"/>
</dbReference>
<evidence type="ECO:0000256" key="15">
    <source>
        <dbReference type="ARBA" id="ARBA00023136"/>
    </source>
</evidence>
<evidence type="ECO:0000259" key="18">
    <source>
        <dbReference type="PROSITE" id="PS50011"/>
    </source>
</evidence>
<dbReference type="InterPro" id="IPR013320">
    <property type="entry name" value="ConA-like_dom_sf"/>
</dbReference>
<evidence type="ECO:0000256" key="8">
    <source>
        <dbReference type="ARBA" id="ARBA00022692"/>
    </source>
</evidence>
<dbReference type="InterPro" id="IPR008271">
    <property type="entry name" value="Ser/Thr_kinase_AS"/>
</dbReference>
<dbReference type="CDD" id="cd06899">
    <property type="entry name" value="lectin_legume_LecRK_Arcelin_ConA"/>
    <property type="match status" value="1"/>
</dbReference>
<keyword evidence="16" id="KW-0675">Receptor</keyword>